<keyword evidence="2" id="KW-0812">Transmembrane</keyword>
<evidence type="ECO:0000313" key="4">
    <source>
        <dbReference type="RefSeq" id="XP_052133552.1"/>
    </source>
</evidence>
<accession>A0A9C6XC05</accession>
<dbReference type="GeneID" id="113210117"/>
<keyword evidence="2" id="KW-0472">Membrane</keyword>
<keyword evidence="3" id="KW-1185">Reference proteome</keyword>
<gene>
    <name evidence="4" type="primary">LOC113210117</name>
</gene>
<feature type="transmembrane region" description="Helical" evidence="2">
    <location>
        <begin position="263"/>
        <end position="287"/>
    </location>
</feature>
<organism evidence="3 4">
    <name type="scientific">Frankliniella occidentalis</name>
    <name type="common">Western flower thrips</name>
    <name type="synonym">Euthrips occidentalis</name>
    <dbReference type="NCBI Taxonomy" id="133901"/>
    <lineage>
        <taxon>Eukaryota</taxon>
        <taxon>Metazoa</taxon>
        <taxon>Ecdysozoa</taxon>
        <taxon>Arthropoda</taxon>
        <taxon>Hexapoda</taxon>
        <taxon>Insecta</taxon>
        <taxon>Pterygota</taxon>
        <taxon>Neoptera</taxon>
        <taxon>Paraneoptera</taxon>
        <taxon>Thysanoptera</taxon>
        <taxon>Terebrantia</taxon>
        <taxon>Thripoidea</taxon>
        <taxon>Thripidae</taxon>
        <taxon>Frankliniella</taxon>
    </lineage>
</organism>
<feature type="transmembrane region" description="Helical" evidence="2">
    <location>
        <begin position="334"/>
        <end position="354"/>
    </location>
</feature>
<name>A0A9C6XC05_FRAOC</name>
<dbReference type="AlphaFoldDB" id="A0A9C6XC05"/>
<dbReference type="RefSeq" id="XP_052133552.1">
    <property type="nucleotide sequence ID" value="XM_052277592.1"/>
</dbReference>
<proteinExistence type="predicted"/>
<feature type="region of interest" description="Disordered" evidence="1">
    <location>
        <begin position="179"/>
        <end position="199"/>
    </location>
</feature>
<feature type="compositionally biased region" description="Basic and acidic residues" evidence="1">
    <location>
        <begin position="116"/>
        <end position="128"/>
    </location>
</feature>
<evidence type="ECO:0000256" key="2">
    <source>
        <dbReference type="SAM" id="Phobius"/>
    </source>
</evidence>
<feature type="region of interest" description="Disordered" evidence="1">
    <location>
        <begin position="116"/>
        <end position="163"/>
    </location>
</feature>
<reference evidence="4" key="1">
    <citation type="submission" date="2025-08" db="UniProtKB">
        <authorList>
            <consortium name="RefSeq"/>
        </authorList>
    </citation>
    <scope>IDENTIFICATION</scope>
    <source>
        <tissue evidence="4">Whole organism</tissue>
    </source>
</reference>
<evidence type="ECO:0000256" key="1">
    <source>
        <dbReference type="SAM" id="MobiDB-lite"/>
    </source>
</evidence>
<keyword evidence="2" id="KW-1133">Transmembrane helix</keyword>
<feature type="transmembrane region" description="Helical" evidence="2">
    <location>
        <begin position="308"/>
        <end position="328"/>
    </location>
</feature>
<protein>
    <submittedName>
        <fullName evidence="4">Uncharacterized protein LOC113210117 isoform X2</fullName>
    </submittedName>
</protein>
<feature type="transmembrane region" description="Helical" evidence="2">
    <location>
        <begin position="221"/>
        <end position="243"/>
    </location>
</feature>
<sequence length="380" mass="42005">MSQPAGLHTCIRPLPASKGPVCGRPSTWSPPPPLLDPSTAIAREPYILPRTPGTSTVSRHLQSHEHLTMSTQTAMASAGVDECGIRATDAPVCSFYHTTGPETCWDTECPKCGPENRKLVEHPRPAKDESEDQPELPLKKKFKPNPTVAENQTSALSTAQPLQPSSVSSLELLSPSMSTVSTIGTGNDSLSGSDSTVTSTTPCNEEQRCSFTWKGVYVDPLFMKLLVCLLVHMYCMLTSTTLIPPTAWGKTMALAVIGYEAWYAMYVFGTLILYCLDTFASSFKIFYSELSCPQWLCTIVDFKNLHSLVNALFMCLCVFIFGSVATMLKSPLCVVLVFNLLLIYYVCHAFYCSLRVVLDVMYSICYIYHYAHIFVSSPWY</sequence>
<dbReference type="Proteomes" id="UP000504606">
    <property type="component" value="Unplaced"/>
</dbReference>
<evidence type="ECO:0000313" key="3">
    <source>
        <dbReference type="Proteomes" id="UP000504606"/>
    </source>
</evidence>
<feature type="compositionally biased region" description="Polar residues" evidence="1">
    <location>
        <begin position="148"/>
        <end position="160"/>
    </location>
</feature>